<reference evidence="13" key="1">
    <citation type="submission" date="2022-05" db="EMBL/GenBank/DDBJ databases">
        <authorList>
            <person name="Okamura Y."/>
        </authorList>
    </citation>
    <scope>NUCLEOTIDE SEQUENCE</scope>
</reference>
<dbReference type="GO" id="GO:0090729">
    <property type="term" value="F:toxin activity"/>
    <property type="evidence" value="ECO:0007669"/>
    <property type="project" value="UniProtKB-KW"/>
</dbReference>
<evidence type="ECO:0000256" key="2">
    <source>
        <dbReference type="ARBA" id="ARBA00022656"/>
    </source>
</evidence>
<dbReference type="PRINTS" id="PR00722">
    <property type="entry name" value="CHYMOTRYPSIN"/>
</dbReference>
<comment type="function">
    <text evidence="9">Fibrinolytic activity; shows preferential cleavage of Arg-Gly bonds in all three fibrinogen chains. Contact with the caterpillars causes severe bleeding, due the anticoagulant effect of the protein.</text>
</comment>
<dbReference type="AlphaFoldDB" id="A0A9P0X1S4"/>
<dbReference type="InterPro" id="IPR001314">
    <property type="entry name" value="Peptidase_S1A"/>
</dbReference>
<sequence>MRTLSWGGWWYQACGGSLITSKVVLSAAHCYYGALPSAWRVVLGSTMSSSGGYTYKVSQLILHENYIAALQLNDIAIVKLQVSAIMSSRVGRARIAGSSYNLPDGTTVNAVGWGTTSSEGRPSEQLRDVHLKVINRNICAERYAALKKQPGYEDWPDITVTMLCAGVLDEGGKDTCQGDSGGPLLHKKDILVGITSWGYTCAHPRFPGVNTRVSSYSNWILTHVK</sequence>
<proteinExistence type="inferred from homology"/>
<keyword evidence="2" id="KW-0800">Toxin</keyword>
<keyword evidence="7" id="KW-1199">Hemostasis impairing toxin</keyword>
<dbReference type="GO" id="GO:0004252">
    <property type="term" value="F:serine-type endopeptidase activity"/>
    <property type="evidence" value="ECO:0007669"/>
    <property type="project" value="InterPro"/>
</dbReference>
<dbReference type="Gene3D" id="2.40.10.10">
    <property type="entry name" value="Trypsin-like serine proteases"/>
    <property type="match status" value="1"/>
</dbReference>
<dbReference type="InterPro" id="IPR018114">
    <property type="entry name" value="TRYPSIN_HIS"/>
</dbReference>
<dbReference type="FunFam" id="2.40.10.10:FF:000068">
    <property type="entry name" value="transmembrane protease serine 2"/>
    <property type="match status" value="1"/>
</dbReference>
<evidence type="ECO:0000259" key="12">
    <source>
        <dbReference type="PROSITE" id="PS50240"/>
    </source>
</evidence>
<comment type="similarity">
    <text evidence="8">Belongs to the peptidase S1 family. CLIP subfamily.</text>
</comment>
<keyword evidence="10" id="KW-1205">Fibrinolytic toxin</keyword>
<evidence type="ECO:0000256" key="7">
    <source>
        <dbReference type="ARBA" id="ARBA00023240"/>
    </source>
</evidence>
<keyword evidence="5 11" id="KW-0720">Serine protease</keyword>
<dbReference type="InterPro" id="IPR050430">
    <property type="entry name" value="Peptidase_S1"/>
</dbReference>
<dbReference type="PANTHER" id="PTHR24276">
    <property type="entry name" value="POLYSERASE-RELATED"/>
    <property type="match status" value="1"/>
</dbReference>
<evidence type="ECO:0000256" key="4">
    <source>
        <dbReference type="ARBA" id="ARBA00022801"/>
    </source>
</evidence>
<comment type="subcellular location">
    <subcellularLocation>
        <location evidence="1">Secreted</location>
        <location evidence="1">Extracellular space</location>
    </subcellularLocation>
</comment>
<dbReference type="PROSITE" id="PS50240">
    <property type="entry name" value="TRYPSIN_DOM"/>
    <property type="match status" value="1"/>
</dbReference>
<dbReference type="EMBL" id="CALOZG010000002">
    <property type="protein sequence ID" value="CAH3959817.1"/>
    <property type="molecule type" value="Genomic_DNA"/>
</dbReference>
<dbReference type="PROSITE" id="PS00135">
    <property type="entry name" value="TRYPSIN_SER"/>
    <property type="match status" value="1"/>
</dbReference>
<evidence type="ECO:0000256" key="6">
    <source>
        <dbReference type="ARBA" id="ARBA00023157"/>
    </source>
</evidence>
<evidence type="ECO:0000313" key="13">
    <source>
        <dbReference type="EMBL" id="CAH3959817.1"/>
    </source>
</evidence>
<evidence type="ECO:0000256" key="3">
    <source>
        <dbReference type="ARBA" id="ARBA00022670"/>
    </source>
</evidence>
<comment type="caution">
    <text evidence="13">The sequence shown here is derived from an EMBL/GenBank/DDBJ whole genome shotgun (WGS) entry which is preliminary data.</text>
</comment>
<keyword evidence="6" id="KW-1015">Disulfide bond</keyword>
<evidence type="ECO:0000256" key="10">
    <source>
        <dbReference type="ARBA" id="ARBA00084094"/>
    </source>
</evidence>
<dbReference type="SMART" id="SM00020">
    <property type="entry name" value="Tryp_SPc"/>
    <property type="match status" value="1"/>
</dbReference>
<keyword evidence="14" id="KW-1185">Reference proteome</keyword>
<dbReference type="GO" id="GO:0006508">
    <property type="term" value="P:proteolysis"/>
    <property type="evidence" value="ECO:0007669"/>
    <property type="project" value="UniProtKB-KW"/>
</dbReference>
<dbReference type="Proteomes" id="UP001152562">
    <property type="component" value="Unassembled WGS sequence"/>
</dbReference>
<gene>
    <name evidence="13" type="ORF">PIBRA_LOCUS1578</name>
</gene>
<evidence type="ECO:0000256" key="1">
    <source>
        <dbReference type="ARBA" id="ARBA00004239"/>
    </source>
</evidence>
<dbReference type="InterPro" id="IPR033116">
    <property type="entry name" value="TRYPSIN_SER"/>
</dbReference>
<dbReference type="Pfam" id="PF00089">
    <property type="entry name" value="Trypsin"/>
    <property type="match status" value="1"/>
</dbReference>
<evidence type="ECO:0000256" key="8">
    <source>
        <dbReference type="ARBA" id="ARBA00024195"/>
    </source>
</evidence>
<evidence type="ECO:0000256" key="5">
    <source>
        <dbReference type="ARBA" id="ARBA00022825"/>
    </source>
</evidence>
<evidence type="ECO:0000313" key="14">
    <source>
        <dbReference type="Proteomes" id="UP001152562"/>
    </source>
</evidence>
<dbReference type="PROSITE" id="PS00134">
    <property type="entry name" value="TRYPSIN_HIS"/>
    <property type="match status" value="1"/>
</dbReference>
<accession>A0A9P0X1S4</accession>
<evidence type="ECO:0000256" key="9">
    <source>
        <dbReference type="ARBA" id="ARBA00055534"/>
    </source>
</evidence>
<feature type="domain" description="Peptidase S1" evidence="12">
    <location>
        <begin position="1"/>
        <end position="225"/>
    </location>
</feature>
<dbReference type="FunFam" id="2.40.10.10:FF:000002">
    <property type="entry name" value="Transmembrane protease serine"/>
    <property type="match status" value="1"/>
</dbReference>
<organism evidence="13 14">
    <name type="scientific">Pieris brassicae</name>
    <name type="common">White butterfly</name>
    <name type="synonym">Large white butterfly</name>
    <dbReference type="NCBI Taxonomy" id="7116"/>
    <lineage>
        <taxon>Eukaryota</taxon>
        <taxon>Metazoa</taxon>
        <taxon>Ecdysozoa</taxon>
        <taxon>Arthropoda</taxon>
        <taxon>Hexapoda</taxon>
        <taxon>Insecta</taxon>
        <taxon>Pterygota</taxon>
        <taxon>Neoptera</taxon>
        <taxon>Endopterygota</taxon>
        <taxon>Lepidoptera</taxon>
        <taxon>Glossata</taxon>
        <taxon>Ditrysia</taxon>
        <taxon>Papilionoidea</taxon>
        <taxon>Pieridae</taxon>
        <taxon>Pierinae</taxon>
        <taxon>Pieris</taxon>
    </lineage>
</organism>
<name>A0A9P0X1S4_PIEBR</name>
<dbReference type="InterPro" id="IPR009003">
    <property type="entry name" value="Peptidase_S1_PA"/>
</dbReference>
<dbReference type="InterPro" id="IPR043504">
    <property type="entry name" value="Peptidase_S1_PA_chymotrypsin"/>
</dbReference>
<dbReference type="GO" id="GO:0005576">
    <property type="term" value="C:extracellular region"/>
    <property type="evidence" value="ECO:0007669"/>
    <property type="project" value="UniProtKB-SubCell"/>
</dbReference>
<dbReference type="SUPFAM" id="SSF50494">
    <property type="entry name" value="Trypsin-like serine proteases"/>
    <property type="match status" value="1"/>
</dbReference>
<keyword evidence="4 11" id="KW-0378">Hydrolase</keyword>
<dbReference type="CDD" id="cd00190">
    <property type="entry name" value="Tryp_SPc"/>
    <property type="match status" value="1"/>
</dbReference>
<evidence type="ECO:0000256" key="11">
    <source>
        <dbReference type="RuleBase" id="RU363034"/>
    </source>
</evidence>
<dbReference type="InterPro" id="IPR001254">
    <property type="entry name" value="Trypsin_dom"/>
</dbReference>
<dbReference type="PANTHER" id="PTHR24276:SF98">
    <property type="entry name" value="FI18310P1-RELATED"/>
    <property type="match status" value="1"/>
</dbReference>
<keyword evidence="3 11" id="KW-0645">Protease</keyword>
<protein>
    <recommendedName>
        <fullName evidence="12">Peptidase S1 domain-containing protein</fullName>
    </recommendedName>
</protein>